<dbReference type="SMART" id="SM00454">
    <property type="entry name" value="SAM"/>
    <property type="match status" value="1"/>
</dbReference>
<dbReference type="InterPro" id="IPR001715">
    <property type="entry name" value="CH_dom"/>
</dbReference>
<feature type="compositionally biased region" description="Basic and acidic residues" evidence="4">
    <location>
        <begin position="442"/>
        <end position="451"/>
    </location>
</feature>
<dbReference type="CDD" id="cd13316">
    <property type="entry name" value="PH_Boi"/>
    <property type="match status" value="1"/>
</dbReference>
<keyword evidence="1 3" id="KW-0728">SH3 domain</keyword>
<feature type="compositionally biased region" description="Acidic residues" evidence="4">
    <location>
        <begin position="239"/>
        <end position="251"/>
    </location>
</feature>
<dbReference type="InterPro" id="IPR036872">
    <property type="entry name" value="CH_dom_sf"/>
</dbReference>
<dbReference type="PANTHER" id="PTHR24216">
    <property type="entry name" value="PAXILLIN-RELATED"/>
    <property type="match status" value="1"/>
</dbReference>
<dbReference type="STRING" id="71717.A0A4Y7SPK7"/>
<dbReference type="Pfam" id="PF00169">
    <property type="entry name" value="PH"/>
    <property type="match status" value="1"/>
</dbReference>
<dbReference type="GO" id="GO:0005085">
    <property type="term" value="F:guanyl-nucleotide exchange factor activity"/>
    <property type="evidence" value="ECO:0007669"/>
    <property type="project" value="UniProtKB-KW"/>
</dbReference>
<evidence type="ECO:0000256" key="1">
    <source>
        <dbReference type="ARBA" id="ARBA00022443"/>
    </source>
</evidence>
<dbReference type="SUPFAM" id="SSF50044">
    <property type="entry name" value="SH3-domain"/>
    <property type="match status" value="1"/>
</dbReference>
<dbReference type="EMBL" id="QPFP01000074">
    <property type="protein sequence ID" value="TEB23712.1"/>
    <property type="molecule type" value="Genomic_DNA"/>
</dbReference>
<dbReference type="InterPro" id="IPR001849">
    <property type="entry name" value="PH_domain"/>
</dbReference>
<sequence>MPDYVYALHDFLPEHEDEVSFHAGERIEVVERDDLYGDGWWQGRNLAGKVGLFPQSYTTPAPPQEAPAASTSNGENGHPGKPGLQTLTEESESESPIMPNIASPVPKLPPATFLNGHDTDIESPTNDMSLGEPGDGEMMKATLTDVQKAIEQLGRNRIDGDGGRSFSFASTRDGGTESDFDLSDIDTQDEADGQDWHKGARRKLAEKARKAVEEAERLEELMGNGGGERRSTAPPIDVELSDDSDDEGDLPGDDRQDYTSSSFHRAHPHIPEEDEDEAVSSPADFSNRDRLSKQQEMSAATTVTPQPEDKRSPTPPVPQVLPVLGREDTELPTATRETFPELGALPVIPMSIPPFEESESPAPAPVFVPPPPLASSITEGQPTSVPPLDTKRNSAPAAATQPLAVVPSPTASSQASGFGLSTPFQGTSISSTAPTSAAPAEVEEKREPKHPNDWSVEEVIEWLKSKGFDEDVCNKFTEQEITGDVLLELDVNVLKTEIGIPAFGKRMRIANAIAELRRPPSVSSFEPRPEAHTPSSIIHQPSFHQRSLSQTHSHHSFPGTPLYGQTHSTHSSMGSPMGYSLSSNAPLMPQPEVNETNGLPANAAAGQHAAVGLGIAVSESANGRGALMLSPSAPSLKDKVIIEAPQVHTPEEDRAHMSDGEVVASSTSVRRRLFGRSHDSSSLSIGSRTSKDGSLAPSASTRDARDLADKDKEPTKEKDHVRSNTVGSRHRNKRSMDGKSSDRLSIFGNTFGASIGKGRKPPPSFYSEDSVSDSKSNSVFSRLGGSSIRKSSSQRPSTPTSPAKKPSPIEKKDKSRNVSSSTVISAANLASAIAKPSAVEPAEEKPMERPSSEQRATLRKRTSSNPASHPAGTAAQEGNGNIRPGQSILEQVGEPDYTGWMRKKAVRYNTWKPRYFVLKGEHLYILRSNNRTETRLKGYINIHGYRVTVDETLDPGRYCFRIDHDHDKTHYFSSEEKTVIREWMKAIMKATIGRDYTRPVVSSCNIPTIPLAVAQTMNPAPRPPSPGARDATQKALRRENPHQLSSRDARVLMGLPNNGETSAGRQGAQTFFADDAASVNGSVATPRTATAPPRPSRDLKRGTSIRSTVTTSAAEDTLIDWANSHLPDHLQVKDTIGPLFSGLGLLRIAESIKGKPASPPVPDSAFPIDPADDKLDGLFRLFDFLLDNDVKMGSVSINDVRQGKRDKVLQLLRALRAWEDKRRTLASMAGSVTAGSFMAPHYGY</sequence>
<dbReference type="InterPro" id="IPR036028">
    <property type="entry name" value="SH3-like_dom_sf"/>
</dbReference>
<keyword evidence="2" id="KW-0344">Guanine-nucleotide releasing factor</keyword>
<dbReference type="Proteomes" id="UP000298030">
    <property type="component" value="Unassembled WGS sequence"/>
</dbReference>
<dbReference type="PROSITE" id="PS50002">
    <property type="entry name" value="SH3"/>
    <property type="match status" value="1"/>
</dbReference>
<dbReference type="SMART" id="SM00326">
    <property type="entry name" value="SH3"/>
    <property type="match status" value="1"/>
</dbReference>
<gene>
    <name evidence="9" type="ORF">FA13DRAFT_1756959</name>
</gene>
<protein>
    <recommendedName>
        <fullName evidence="11">PH-domain-containing protein</fullName>
    </recommendedName>
</protein>
<feature type="region of interest" description="Disordered" evidence="4">
    <location>
        <begin position="54"/>
        <end position="138"/>
    </location>
</feature>
<feature type="domain" description="Calponin-homology (CH)" evidence="7">
    <location>
        <begin position="1112"/>
        <end position="1220"/>
    </location>
</feature>
<feature type="region of interest" description="Disordered" evidence="4">
    <location>
        <begin position="1016"/>
        <end position="1047"/>
    </location>
</feature>
<evidence type="ECO:0000259" key="7">
    <source>
        <dbReference type="PROSITE" id="PS50021"/>
    </source>
</evidence>
<dbReference type="Gene3D" id="1.10.150.50">
    <property type="entry name" value="Transcription Factor, Ets-1"/>
    <property type="match status" value="1"/>
</dbReference>
<dbReference type="Pfam" id="PF07647">
    <property type="entry name" value="SAM_2"/>
    <property type="match status" value="1"/>
</dbReference>
<dbReference type="PROSITE" id="PS50003">
    <property type="entry name" value="PH_DOMAIN"/>
    <property type="match status" value="1"/>
</dbReference>
<evidence type="ECO:0000313" key="9">
    <source>
        <dbReference type="EMBL" id="TEB23712.1"/>
    </source>
</evidence>
<dbReference type="SUPFAM" id="SSF50729">
    <property type="entry name" value="PH domain-like"/>
    <property type="match status" value="1"/>
</dbReference>
<name>A0A4Y7SPK7_COPMI</name>
<evidence type="ECO:0000256" key="2">
    <source>
        <dbReference type="ARBA" id="ARBA00022658"/>
    </source>
</evidence>
<proteinExistence type="predicted"/>
<dbReference type="Gene3D" id="2.30.29.30">
    <property type="entry name" value="Pleckstrin-homology domain (PH domain)/Phosphotyrosine-binding domain (PTB)"/>
    <property type="match status" value="1"/>
</dbReference>
<evidence type="ECO:0000313" key="10">
    <source>
        <dbReference type="Proteomes" id="UP000298030"/>
    </source>
</evidence>
<feature type="domain" description="SH3" evidence="5">
    <location>
        <begin position="1"/>
        <end position="63"/>
    </location>
</feature>
<feature type="compositionally biased region" description="Pro residues" evidence="4">
    <location>
        <begin position="362"/>
        <end position="373"/>
    </location>
</feature>
<dbReference type="CDD" id="cd00174">
    <property type="entry name" value="SH3"/>
    <property type="match status" value="1"/>
</dbReference>
<feature type="compositionally biased region" description="Basic and acidic residues" evidence="4">
    <location>
        <begin position="649"/>
        <end position="659"/>
    </location>
</feature>
<feature type="region of interest" description="Disordered" evidence="4">
    <location>
        <begin position="1082"/>
        <end position="1108"/>
    </location>
</feature>
<feature type="domain" description="PH" evidence="6">
    <location>
        <begin position="894"/>
        <end position="992"/>
    </location>
</feature>
<dbReference type="Pfam" id="PF00018">
    <property type="entry name" value="SH3_1"/>
    <property type="match status" value="1"/>
</dbReference>
<keyword evidence="10" id="KW-1185">Reference proteome</keyword>
<comment type="caution">
    <text evidence="9">The sequence shown here is derived from an EMBL/GenBank/DDBJ whole genome shotgun (WGS) entry which is preliminary data.</text>
</comment>
<organism evidence="9 10">
    <name type="scientific">Coprinellus micaceus</name>
    <name type="common">Glistening ink-cap mushroom</name>
    <name type="synonym">Coprinus micaceus</name>
    <dbReference type="NCBI Taxonomy" id="71717"/>
    <lineage>
        <taxon>Eukaryota</taxon>
        <taxon>Fungi</taxon>
        <taxon>Dikarya</taxon>
        <taxon>Basidiomycota</taxon>
        <taxon>Agaricomycotina</taxon>
        <taxon>Agaricomycetes</taxon>
        <taxon>Agaricomycetidae</taxon>
        <taxon>Agaricales</taxon>
        <taxon>Agaricineae</taxon>
        <taxon>Psathyrellaceae</taxon>
        <taxon>Coprinellus</taxon>
    </lineage>
</organism>
<evidence type="ECO:0000259" key="5">
    <source>
        <dbReference type="PROSITE" id="PS50002"/>
    </source>
</evidence>
<dbReference type="Gene3D" id="1.10.418.10">
    <property type="entry name" value="Calponin-like domain"/>
    <property type="match status" value="1"/>
</dbReference>
<evidence type="ECO:0000259" key="8">
    <source>
        <dbReference type="PROSITE" id="PS50105"/>
    </source>
</evidence>
<feature type="domain" description="SAM" evidence="8">
    <location>
        <begin position="454"/>
        <end position="519"/>
    </location>
</feature>
<dbReference type="InterPro" id="IPR001660">
    <property type="entry name" value="SAM"/>
</dbReference>
<dbReference type="SMART" id="SM00233">
    <property type="entry name" value="PH"/>
    <property type="match status" value="1"/>
</dbReference>
<feature type="compositionally biased region" description="Low complexity" evidence="4">
    <location>
        <begin position="427"/>
        <end position="440"/>
    </location>
</feature>
<feature type="region of interest" description="Disordered" evidence="4">
    <location>
        <begin position="154"/>
        <end position="451"/>
    </location>
</feature>
<dbReference type="AlphaFoldDB" id="A0A4Y7SPK7"/>
<dbReference type="InterPro" id="IPR001452">
    <property type="entry name" value="SH3_domain"/>
</dbReference>
<feature type="compositionally biased region" description="Basic and acidic residues" evidence="4">
    <location>
        <begin position="1036"/>
        <end position="1047"/>
    </location>
</feature>
<feature type="compositionally biased region" description="Basic and acidic residues" evidence="4">
    <location>
        <begin position="807"/>
        <end position="816"/>
    </location>
</feature>
<feature type="region of interest" description="Disordered" evidence="4">
    <location>
        <begin position="834"/>
        <end position="886"/>
    </location>
</feature>
<evidence type="ECO:0000259" key="6">
    <source>
        <dbReference type="PROSITE" id="PS50003"/>
    </source>
</evidence>
<dbReference type="InterPro" id="IPR013761">
    <property type="entry name" value="SAM/pointed_sf"/>
</dbReference>
<dbReference type="Gene3D" id="2.30.30.40">
    <property type="entry name" value="SH3 Domains"/>
    <property type="match status" value="1"/>
</dbReference>
<feature type="compositionally biased region" description="Low complexity" evidence="4">
    <location>
        <begin position="765"/>
        <end position="806"/>
    </location>
</feature>
<dbReference type="PROSITE" id="PS50021">
    <property type="entry name" value="CH"/>
    <property type="match status" value="1"/>
</dbReference>
<feature type="compositionally biased region" description="Basic and acidic residues" evidence="4">
    <location>
        <begin position="194"/>
        <end position="220"/>
    </location>
</feature>
<dbReference type="PANTHER" id="PTHR24216:SF8">
    <property type="entry name" value="PAXILLIN, ISOFORM F"/>
    <property type="match status" value="1"/>
</dbReference>
<dbReference type="CDD" id="cd09535">
    <property type="entry name" value="SAM_BOI-like_fungal"/>
    <property type="match status" value="1"/>
</dbReference>
<evidence type="ECO:0000256" key="3">
    <source>
        <dbReference type="PROSITE-ProRule" id="PRU00192"/>
    </source>
</evidence>
<reference evidence="9 10" key="1">
    <citation type="journal article" date="2019" name="Nat. Ecol. Evol.">
        <title>Megaphylogeny resolves global patterns of mushroom evolution.</title>
        <authorList>
            <person name="Varga T."/>
            <person name="Krizsan K."/>
            <person name="Foldi C."/>
            <person name="Dima B."/>
            <person name="Sanchez-Garcia M."/>
            <person name="Sanchez-Ramirez S."/>
            <person name="Szollosi G.J."/>
            <person name="Szarkandi J.G."/>
            <person name="Papp V."/>
            <person name="Albert L."/>
            <person name="Andreopoulos W."/>
            <person name="Angelini C."/>
            <person name="Antonin V."/>
            <person name="Barry K.W."/>
            <person name="Bougher N.L."/>
            <person name="Buchanan P."/>
            <person name="Buyck B."/>
            <person name="Bense V."/>
            <person name="Catcheside P."/>
            <person name="Chovatia M."/>
            <person name="Cooper J."/>
            <person name="Damon W."/>
            <person name="Desjardin D."/>
            <person name="Finy P."/>
            <person name="Geml J."/>
            <person name="Haridas S."/>
            <person name="Hughes K."/>
            <person name="Justo A."/>
            <person name="Karasinski D."/>
            <person name="Kautmanova I."/>
            <person name="Kiss B."/>
            <person name="Kocsube S."/>
            <person name="Kotiranta H."/>
            <person name="LaButti K.M."/>
            <person name="Lechner B.E."/>
            <person name="Liimatainen K."/>
            <person name="Lipzen A."/>
            <person name="Lukacs Z."/>
            <person name="Mihaltcheva S."/>
            <person name="Morgado L.N."/>
            <person name="Niskanen T."/>
            <person name="Noordeloos M.E."/>
            <person name="Ohm R.A."/>
            <person name="Ortiz-Santana B."/>
            <person name="Ovrebo C."/>
            <person name="Racz N."/>
            <person name="Riley R."/>
            <person name="Savchenko A."/>
            <person name="Shiryaev A."/>
            <person name="Soop K."/>
            <person name="Spirin V."/>
            <person name="Szebenyi C."/>
            <person name="Tomsovsky M."/>
            <person name="Tulloss R.E."/>
            <person name="Uehling J."/>
            <person name="Grigoriev I.V."/>
            <person name="Vagvolgyi C."/>
            <person name="Papp T."/>
            <person name="Martin F.M."/>
            <person name="Miettinen O."/>
            <person name="Hibbett D.S."/>
            <person name="Nagy L.G."/>
        </authorList>
    </citation>
    <scope>NUCLEOTIDE SEQUENCE [LARGE SCALE GENOMIC DNA]</scope>
    <source>
        <strain evidence="9 10">FP101781</strain>
    </source>
</reference>
<evidence type="ECO:0008006" key="11">
    <source>
        <dbReference type="Google" id="ProtNLM"/>
    </source>
</evidence>
<accession>A0A4Y7SPK7</accession>
<dbReference type="PROSITE" id="PS50105">
    <property type="entry name" value="SAM_DOMAIN"/>
    <property type="match status" value="1"/>
</dbReference>
<feature type="region of interest" description="Disordered" evidence="4">
    <location>
        <begin position="649"/>
        <end position="821"/>
    </location>
</feature>
<dbReference type="InterPro" id="IPR011993">
    <property type="entry name" value="PH-like_dom_sf"/>
</dbReference>
<feature type="compositionally biased region" description="Acidic residues" evidence="4">
    <location>
        <begin position="176"/>
        <end position="193"/>
    </location>
</feature>
<feature type="compositionally biased region" description="Basic and acidic residues" evidence="4">
    <location>
        <begin position="702"/>
        <end position="722"/>
    </location>
</feature>
<dbReference type="OrthoDB" id="73680at2759"/>
<feature type="compositionally biased region" description="Basic and acidic residues" evidence="4">
    <location>
        <begin position="842"/>
        <end position="852"/>
    </location>
</feature>
<dbReference type="SUPFAM" id="SSF47769">
    <property type="entry name" value="SAM/Pointed domain"/>
    <property type="match status" value="1"/>
</dbReference>
<feature type="compositionally biased region" description="Polar residues" evidence="4">
    <location>
        <begin position="294"/>
        <end position="305"/>
    </location>
</feature>
<evidence type="ECO:0000256" key="4">
    <source>
        <dbReference type="SAM" id="MobiDB-lite"/>
    </source>
</evidence>
<dbReference type="SUPFAM" id="SSF47576">
    <property type="entry name" value="Calponin-homology domain, CH-domain"/>
    <property type="match status" value="1"/>
</dbReference>